<accession>A0ABR0ZV21</accession>
<proteinExistence type="predicted"/>
<evidence type="ECO:0000313" key="1">
    <source>
        <dbReference type="EMBL" id="KAK6488667.1"/>
    </source>
</evidence>
<gene>
    <name evidence="1" type="ORF">HHUSO_G7550</name>
</gene>
<dbReference type="EMBL" id="JAHFZB010000006">
    <property type="protein sequence ID" value="KAK6488667.1"/>
    <property type="molecule type" value="Genomic_DNA"/>
</dbReference>
<dbReference type="Proteomes" id="UP001369086">
    <property type="component" value="Unassembled WGS sequence"/>
</dbReference>
<evidence type="ECO:0000313" key="2">
    <source>
        <dbReference type="Proteomes" id="UP001369086"/>
    </source>
</evidence>
<protein>
    <submittedName>
        <fullName evidence="1">Uncharacterized protein</fullName>
    </submittedName>
</protein>
<keyword evidence="2" id="KW-1185">Reference proteome</keyword>
<sequence length="99" mass="11072">MASLLYLPLNTWASEGDRHTPGAGGCIPNHKVPFIQGVFPMELVLHHRHLRHLGGARDGPDPQEADACKATYYKSQAIFYSRGDFSNHSLTRPDYELPK</sequence>
<comment type="caution">
    <text evidence="1">The sequence shown here is derived from an EMBL/GenBank/DDBJ whole genome shotgun (WGS) entry which is preliminary data.</text>
</comment>
<name>A0ABR0ZV21_HUSHU</name>
<organism evidence="1 2">
    <name type="scientific">Huso huso</name>
    <name type="common">Beluga</name>
    <name type="synonym">Acipenser huso</name>
    <dbReference type="NCBI Taxonomy" id="61971"/>
    <lineage>
        <taxon>Eukaryota</taxon>
        <taxon>Metazoa</taxon>
        <taxon>Chordata</taxon>
        <taxon>Craniata</taxon>
        <taxon>Vertebrata</taxon>
        <taxon>Euteleostomi</taxon>
        <taxon>Actinopterygii</taxon>
        <taxon>Chondrostei</taxon>
        <taxon>Acipenseriformes</taxon>
        <taxon>Acipenseridae</taxon>
        <taxon>Huso</taxon>
    </lineage>
</organism>
<reference evidence="1 2" key="1">
    <citation type="submission" date="2021-05" db="EMBL/GenBank/DDBJ databases">
        <authorList>
            <person name="Zahm M."/>
            <person name="Klopp C."/>
            <person name="Cabau C."/>
            <person name="Kuhl H."/>
            <person name="Suciu R."/>
            <person name="Ciorpac M."/>
            <person name="Holostenco D."/>
            <person name="Gessner J."/>
            <person name="Wuertz S."/>
            <person name="Hohne C."/>
            <person name="Stock M."/>
            <person name="Gislard M."/>
            <person name="Lluch J."/>
            <person name="Milhes M."/>
            <person name="Lampietro C."/>
            <person name="Lopez Roques C."/>
            <person name="Donnadieu C."/>
            <person name="Du K."/>
            <person name="Schartl M."/>
            <person name="Guiguen Y."/>
        </authorList>
    </citation>
    <scope>NUCLEOTIDE SEQUENCE [LARGE SCALE GENOMIC DNA]</scope>
    <source>
        <strain evidence="1">Hh-F2</strain>
        <tissue evidence="1">Blood</tissue>
    </source>
</reference>